<gene>
    <name evidence="2" type="ORF">PSA01_25450</name>
</gene>
<reference evidence="2 3" key="1">
    <citation type="submission" date="2019-06" db="EMBL/GenBank/DDBJ databases">
        <title>Whole genome shotgun sequence of Pseudonocardia saturnea NBRC 14499.</title>
        <authorList>
            <person name="Hosoyama A."/>
            <person name="Uohara A."/>
            <person name="Ohji S."/>
            <person name="Ichikawa N."/>
        </authorList>
    </citation>
    <scope>NUCLEOTIDE SEQUENCE [LARGE SCALE GENOMIC DNA]</scope>
    <source>
        <strain evidence="2 3">NBRC 14499</strain>
    </source>
</reference>
<feature type="region of interest" description="Disordered" evidence="1">
    <location>
        <begin position="49"/>
        <end position="72"/>
    </location>
</feature>
<proteinExistence type="predicted"/>
<evidence type="ECO:0000313" key="2">
    <source>
        <dbReference type="EMBL" id="GEC25516.1"/>
    </source>
</evidence>
<accession>A0ABQ0RY12</accession>
<feature type="region of interest" description="Disordered" evidence="1">
    <location>
        <begin position="1"/>
        <end position="29"/>
    </location>
</feature>
<organism evidence="2 3">
    <name type="scientific">Pseudonocardia saturnea</name>
    <dbReference type="NCBI Taxonomy" id="33909"/>
    <lineage>
        <taxon>Bacteria</taxon>
        <taxon>Bacillati</taxon>
        <taxon>Actinomycetota</taxon>
        <taxon>Actinomycetes</taxon>
        <taxon>Pseudonocardiales</taxon>
        <taxon>Pseudonocardiaceae</taxon>
        <taxon>Pseudonocardia</taxon>
    </lineage>
</organism>
<name>A0ABQ0RY12_9PSEU</name>
<dbReference type="EMBL" id="BJNH01000025">
    <property type="protein sequence ID" value="GEC25516.1"/>
    <property type="molecule type" value="Genomic_DNA"/>
</dbReference>
<dbReference type="Proteomes" id="UP000320693">
    <property type="component" value="Unassembled WGS sequence"/>
</dbReference>
<evidence type="ECO:0000313" key="3">
    <source>
        <dbReference type="Proteomes" id="UP000320693"/>
    </source>
</evidence>
<comment type="caution">
    <text evidence="2">The sequence shown here is derived from an EMBL/GenBank/DDBJ whole genome shotgun (WGS) entry which is preliminary data.</text>
</comment>
<evidence type="ECO:0000256" key="1">
    <source>
        <dbReference type="SAM" id="MobiDB-lite"/>
    </source>
</evidence>
<keyword evidence="3" id="KW-1185">Reference proteome</keyword>
<sequence>MTVSEPVTHGLEGGGPVRNSPDPRRPQHWARCRCGHTQISLRAGDAAEFIRRHAENPQPNETPDPVGGPRRG</sequence>
<protein>
    <submittedName>
        <fullName evidence="2">Uncharacterized protein</fullName>
    </submittedName>
</protein>